<dbReference type="InterPro" id="IPR010445">
    <property type="entry name" value="LapA_dom"/>
</dbReference>
<comment type="caution">
    <text evidence="7">The sequence shown here is derived from an EMBL/GenBank/DDBJ whole genome shotgun (WGS) entry which is preliminary data.</text>
</comment>
<feature type="transmembrane region" description="Helical" evidence="5">
    <location>
        <begin position="12"/>
        <end position="32"/>
    </location>
</feature>
<feature type="transmembrane region" description="Helical" evidence="5">
    <location>
        <begin position="52"/>
        <end position="70"/>
    </location>
</feature>
<keyword evidence="8" id="KW-1185">Reference proteome</keyword>
<evidence type="ECO:0000256" key="1">
    <source>
        <dbReference type="ARBA" id="ARBA00022475"/>
    </source>
</evidence>
<feature type="domain" description="Lipopolysaccharide assembly protein A" evidence="6">
    <location>
        <begin position="33"/>
        <end position="69"/>
    </location>
</feature>
<gene>
    <name evidence="7" type="ORF">HGA08_14650</name>
</gene>
<protein>
    <submittedName>
        <fullName evidence="7">DUF1049 domain-containing protein</fullName>
    </submittedName>
</protein>
<dbReference type="Pfam" id="PF06305">
    <property type="entry name" value="LapA_dom"/>
    <property type="match status" value="1"/>
</dbReference>
<keyword evidence="1" id="KW-1003">Cell membrane</keyword>
<evidence type="ECO:0000256" key="4">
    <source>
        <dbReference type="ARBA" id="ARBA00023136"/>
    </source>
</evidence>
<evidence type="ECO:0000259" key="6">
    <source>
        <dbReference type="Pfam" id="PF06305"/>
    </source>
</evidence>
<evidence type="ECO:0000313" key="8">
    <source>
        <dbReference type="Proteomes" id="UP000565711"/>
    </source>
</evidence>
<keyword evidence="3 5" id="KW-1133">Transmembrane helix</keyword>
<name>A0A846Y1A5_9NOCA</name>
<keyword evidence="2 5" id="KW-0812">Transmembrane</keyword>
<proteinExistence type="predicted"/>
<sequence length="77" mass="8730">MEQTTKPSGLSRISPAQWVAIVLAVLAIIFIVQNHHRVDINILMVTITSPMWLVLLIIFVVGWLAGLLTLRTRRARR</sequence>
<dbReference type="RefSeq" id="WP_067881885.1">
    <property type="nucleotide sequence ID" value="NZ_JAAXOP010000007.1"/>
</dbReference>
<organism evidence="7 8">
    <name type="scientific">Nocardia vermiculata</name>
    <dbReference type="NCBI Taxonomy" id="257274"/>
    <lineage>
        <taxon>Bacteria</taxon>
        <taxon>Bacillati</taxon>
        <taxon>Actinomycetota</taxon>
        <taxon>Actinomycetes</taxon>
        <taxon>Mycobacteriales</taxon>
        <taxon>Nocardiaceae</taxon>
        <taxon>Nocardia</taxon>
    </lineage>
</organism>
<dbReference type="EMBL" id="JAAXOP010000007">
    <property type="protein sequence ID" value="NKY51461.1"/>
    <property type="molecule type" value="Genomic_DNA"/>
</dbReference>
<dbReference type="AlphaFoldDB" id="A0A846Y1A5"/>
<reference evidence="7 8" key="1">
    <citation type="submission" date="2020-04" db="EMBL/GenBank/DDBJ databases">
        <title>MicrobeNet Type strains.</title>
        <authorList>
            <person name="Nicholson A.C."/>
        </authorList>
    </citation>
    <scope>NUCLEOTIDE SEQUENCE [LARGE SCALE GENOMIC DNA]</scope>
    <source>
        <strain evidence="7 8">JCM 12354</strain>
    </source>
</reference>
<evidence type="ECO:0000256" key="3">
    <source>
        <dbReference type="ARBA" id="ARBA00022989"/>
    </source>
</evidence>
<accession>A0A846Y1A5</accession>
<keyword evidence="4 5" id="KW-0472">Membrane</keyword>
<evidence type="ECO:0000256" key="5">
    <source>
        <dbReference type="SAM" id="Phobius"/>
    </source>
</evidence>
<evidence type="ECO:0000313" key="7">
    <source>
        <dbReference type="EMBL" id="NKY51461.1"/>
    </source>
</evidence>
<evidence type="ECO:0000256" key="2">
    <source>
        <dbReference type="ARBA" id="ARBA00022692"/>
    </source>
</evidence>
<dbReference type="Proteomes" id="UP000565711">
    <property type="component" value="Unassembled WGS sequence"/>
</dbReference>